<gene>
    <name evidence="2" type="ORF">SDC9_20902</name>
</gene>
<evidence type="ECO:0000256" key="1">
    <source>
        <dbReference type="SAM" id="MobiDB-lite"/>
    </source>
</evidence>
<organism evidence="2">
    <name type="scientific">bioreactor metagenome</name>
    <dbReference type="NCBI Taxonomy" id="1076179"/>
    <lineage>
        <taxon>unclassified sequences</taxon>
        <taxon>metagenomes</taxon>
        <taxon>ecological metagenomes</taxon>
    </lineage>
</organism>
<comment type="caution">
    <text evidence="2">The sequence shown here is derived from an EMBL/GenBank/DDBJ whole genome shotgun (WGS) entry which is preliminary data.</text>
</comment>
<dbReference type="AlphaFoldDB" id="A0A644U809"/>
<feature type="region of interest" description="Disordered" evidence="1">
    <location>
        <begin position="138"/>
        <end position="162"/>
    </location>
</feature>
<name>A0A644U809_9ZZZZ</name>
<dbReference type="EMBL" id="VSSQ01000085">
    <property type="protein sequence ID" value="MPL75081.1"/>
    <property type="molecule type" value="Genomic_DNA"/>
</dbReference>
<reference evidence="2" key="1">
    <citation type="submission" date="2019-08" db="EMBL/GenBank/DDBJ databases">
        <authorList>
            <person name="Kucharzyk K."/>
            <person name="Murdoch R.W."/>
            <person name="Higgins S."/>
            <person name="Loffler F."/>
        </authorList>
    </citation>
    <scope>NUCLEOTIDE SEQUENCE</scope>
</reference>
<protein>
    <submittedName>
        <fullName evidence="2">Uncharacterized protein</fullName>
    </submittedName>
</protein>
<accession>A0A644U809</accession>
<sequence length="319" mass="36140">MKRFLKLGLPLILFMFAFSISALAALQNWERIYPDAPNIYLEIDNVAKTPEGDIIFFIERTDFSAPYYQNRAFEIETIAYVPSTSEWRGVNHAYFDINRNLLEQHEYSLQTTPWTKVSPNDAVIKRVMEIANGDSVKIIGNKTPAPPTTTDKAKTNPQEASTDTFPTTWNGLKLTNYAVVPSKIALDIDLATNAVFRGIIIKQPRTTVDDVGTLRFYLNNGDSAGITFFQDEIAFSFSWSGQERFDTANWNHKGLHKNSYYTSDIAFYVPGDGYLYIDVIPFDNSLPQKSYKFELPEGAQFFSGKCYENVLVGTVGLYQ</sequence>
<proteinExistence type="predicted"/>
<evidence type="ECO:0000313" key="2">
    <source>
        <dbReference type="EMBL" id="MPL75081.1"/>
    </source>
</evidence>